<protein>
    <submittedName>
        <fullName evidence="1">Uncharacterized protein</fullName>
    </submittedName>
</protein>
<dbReference type="EMBL" id="VSWC01000118">
    <property type="protein sequence ID" value="KAA1083734.1"/>
    <property type="molecule type" value="Genomic_DNA"/>
</dbReference>
<proteinExistence type="predicted"/>
<dbReference type="EMBL" id="VDEP01000214">
    <property type="protein sequence ID" value="KAA1122920.1"/>
    <property type="molecule type" value="Genomic_DNA"/>
</dbReference>
<evidence type="ECO:0000313" key="3">
    <source>
        <dbReference type="Proteomes" id="UP000324748"/>
    </source>
</evidence>
<dbReference type="AlphaFoldDB" id="A0A5B0N5F8"/>
<sequence length="97" mass="11199">MSNRLYVNFEEPILKALENKRLTKEFVLMDNARERENNTSSSMQHWHVEGVIGHLLSSWDSLETVELTDLSIAEVWKGAETNTLTDLRLENNNLVLV</sequence>
<keyword evidence="3" id="KW-1185">Reference proteome</keyword>
<name>A0A5B0N5F8_PUCGR</name>
<reference evidence="3 4" key="1">
    <citation type="submission" date="2019-05" db="EMBL/GenBank/DDBJ databases">
        <title>Emergence of the Ug99 lineage of the wheat stem rust pathogen through somatic hybridization.</title>
        <authorList>
            <person name="Li F."/>
            <person name="Upadhyaya N.M."/>
            <person name="Sperschneider J."/>
            <person name="Matny O."/>
            <person name="Nguyen-Phuc H."/>
            <person name="Mago R."/>
            <person name="Raley C."/>
            <person name="Miller M.E."/>
            <person name="Silverstein K.A.T."/>
            <person name="Henningsen E."/>
            <person name="Hirsch C.D."/>
            <person name="Visser B."/>
            <person name="Pretorius Z.A."/>
            <person name="Steffenson B.J."/>
            <person name="Schwessinger B."/>
            <person name="Dodds P.N."/>
            <person name="Figueroa M."/>
        </authorList>
    </citation>
    <scope>NUCLEOTIDE SEQUENCE [LARGE SCALE GENOMIC DNA]</scope>
    <source>
        <strain evidence="1">21-0</strain>
        <strain evidence="2 4">Ug99</strain>
    </source>
</reference>
<organism evidence="1 3">
    <name type="scientific">Puccinia graminis f. sp. tritici</name>
    <dbReference type="NCBI Taxonomy" id="56615"/>
    <lineage>
        <taxon>Eukaryota</taxon>
        <taxon>Fungi</taxon>
        <taxon>Dikarya</taxon>
        <taxon>Basidiomycota</taxon>
        <taxon>Pucciniomycotina</taxon>
        <taxon>Pucciniomycetes</taxon>
        <taxon>Pucciniales</taxon>
        <taxon>Pucciniaceae</taxon>
        <taxon>Puccinia</taxon>
    </lineage>
</organism>
<accession>A0A5B0N5F8</accession>
<comment type="caution">
    <text evidence="1">The sequence shown here is derived from an EMBL/GenBank/DDBJ whole genome shotgun (WGS) entry which is preliminary data.</text>
</comment>
<dbReference type="Proteomes" id="UP000324748">
    <property type="component" value="Unassembled WGS sequence"/>
</dbReference>
<evidence type="ECO:0000313" key="2">
    <source>
        <dbReference type="EMBL" id="KAA1122920.1"/>
    </source>
</evidence>
<dbReference type="Proteomes" id="UP000325313">
    <property type="component" value="Unassembled WGS sequence"/>
</dbReference>
<evidence type="ECO:0000313" key="1">
    <source>
        <dbReference type="EMBL" id="KAA1083734.1"/>
    </source>
</evidence>
<gene>
    <name evidence="1" type="ORF">PGT21_005527</name>
    <name evidence="2" type="ORF">PGTUg99_014040</name>
</gene>
<evidence type="ECO:0000313" key="4">
    <source>
        <dbReference type="Proteomes" id="UP000325313"/>
    </source>
</evidence>